<protein>
    <submittedName>
        <fullName evidence="1">Uncharacterized protein</fullName>
    </submittedName>
</protein>
<comment type="caution">
    <text evidence="1">The sequence shown here is derived from an EMBL/GenBank/DDBJ whole genome shotgun (WGS) entry which is preliminary data.</text>
</comment>
<evidence type="ECO:0000313" key="1">
    <source>
        <dbReference type="EMBL" id="KAK1858432.1"/>
    </source>
</evidence>
<dbReference type="EMBL" id="CM020618">
    <property type="protein sequence ID" value="KAK1858432.1"/>
    <property type="molecule type" value="Genomic_DNA"/>
</dbReference>
<reference evidence="1" key="1">
    <citation type="submission" date="2019-11" db="EMBL/GenBank/DDBJ databases">
        <title>Nori genome reveals adaptations in red seaweeds to the harsh intertidal environment.</title>
        <authorList>
            <person name="Wang D."/>
            <person name="Mao Y."/>
        </authorList>
    </citation>
    <scope>NUCLEOTIDE SEQUENCE</scope>
    <source>
        <tissue evidence="1">Gametophyte</tissue>
    </source>
</reference>
<name>A0ACC3BLR7_PYRYE</name>
<gene>
    <name evidence="1" type="ORF">I4F81_001037</name>
</gene>
<organism evidence="1 2">
    <name type="scientific">Pyropia yezoensis</name>
    <name type="common">Susabi-nori</name>
    <name type="synonym">Porphyra yezoensis</name>
    <dbReference type="NCBI Taxonomy" id="2788"/>
    <lineage>
        <taxon>Eukaryota</taxon>
        <taxon>Rhodophyta</taxon>
        <taxon>Bangiophyceae</taxon>
        <taxon>Bangiales</taxon>
        <taxon>Bangiaceae</taxon>
        <taxon>Pyropia</taxon>
    </lineage>
</organism>
<proteinExistence type="predicted"/>
<accession>A0ACC3BLR7</accession>
<evidence type="ECO:0000313" key="2">
    <source>
        <dbReference type="Proteomes" id="UP000798662"/>
    </source>
</evidence>
<keyword evidence="2" id="KW-1185">Reference proteome</keyword>
<sequence length="996" mass="101046">MRPSLARLAPVAPPPPPARQRPTLASLLSSARALLQPAGSAPPAPGPPSSDVVPRRLRTPAFVRPAAPAPRPSRPPQRPRPPRPPALAPREAAAAASAISAALGRVAADGAAAAAADRPPSSDRRRRRRGSAARVGGGWGGDGDGDGSATARTLPDVPPIVYRTPPPWTTPSPPEGTADDGGSGGGDAGSPQRRRRRPRGVDVEVPKAAAAFRAAARRDAEAAAQLAALAAAPTVDTDGWTRLGVNEVPIVPHLPDGEDGSVVPTLAHGLGRVLEMPGLHLAWPGLANLEAGVLGGEGAGGDEGGGGALPGRQPGGVSDVARGDIGATSAGAAAAAPARWGRGGRPPPPGRAAEWAIAQPSAINWSAIPRYVIASEDRSLAAAAAEAPQRVAFVSSTSSMTGLLSALYRPISNWRDTGLAPGGGGLGSEFAKEAGGFVAAIGRPVAVGLRVRGRAPGRGKGGGGRGGRGRDGGGAFLWAVDQEKGVEDGCGILMNLGHSLERMLTMEREVFEDKLLLQDAPAAGRSGGALTGDAVSSTDGATPSDTDIATPDAPDDGSTFYHYTTVGAFLLRAQIDARHATNGSVFDIKTRALAAVRYDAENYMAHAKASPFRIDGRWRSYAREFYDLTRSAMLKYALQLRIGRMDGALVAYHNTGSLLAFEYVRRSEMDAYVFGSVAFADAAFRAVAAAAEVVCRVAVEGELGCAAAAAAAGGDRLKVVVEPLRSRRSVAVYVQRVRGEVDDPVGPAAFREHFVEAPRRERRRRQKAAGGGEGGSLPAAAVAQAGAAVGVGPSTGSPSPPGACDTDDGLFSSTAWAVGGGVFGTPTACDLDDDGVGSSAFAVVPPRGCCGGDGGGGDGGGGGSDGGSGSSGSSATDTDDGPPSVEEAHAQADGDTAATGVAAGLPAAWRTAPPVAEADLAVWELRLTPVVNGRPTTDAVSLVPGDAFEVLSRLTPVPVDGAVVLDYLDALKRAYYYKSPLLRERAWTGKEGGSGG</sequence>
<dbReference type="Proteomes" id="UP000798662">
    <property type="component" value="Chromosome 1"/>
</dbReference>